<dbReference type="PANTHER" id="PTHR17630">
    <property type="entry name" value="DIENELACTONE HYDROLASE"/>
    <property type="match status" value="1"/>
</dbReference>
<dbReference type="InterPro" id="IPR029058">
    <property type="entry name" value="AB_hydrolase_fold"/>
</dbReference>
<accession>A0A6A5YML9</accession>
<sequence>MSDDCCKSGFSWGGKPEGTESTIAKNRTYVTGTSKSAAVLLIHDIFGWTFTNLRLLADHFAKEANATVYVADFFDNEVISEETMDDEAKRTAFDLPAFVGRNSKEIRYPEIKAVAQALKAEYPRVAAIGYCYGAWACLQLGADPSLIDAISVVHGSLCTNEEIDAVKVPVQVQAPETDPQWTPEIREYANKKIPELGVPYDFVYFPGLMHGFAARGDPEKKIEKDGLERAKRSAVNFFNEFLH</sequence>
<dbReference type="Pfam" id="PF01738">
    <property type="entry name" value="DLH"/>
    <property type="match status" value="1"/>
</dbReference>
<dbReference type="GO" id="GO:0016787">
    <property type="term" value="F:hydrolase activity"/>
    <property type="evidence" value="ECO:0007669"/>
    <property type="project" value="UniProtKB-KW"/>
</dbReference>
<keyword evidence="2" id="KW-0378">Hydrolase</keyword>
<evidence type="ECO:0000313" key="3">
    <source>
        <dbReference type="Proteomes" id="UP000799770"/>
    </source>
</evidence>
<reference evidence="2" key="1">
    <citation type="journal article" date="2020" name="Stud. Mycol.">
        <title>101 Dothideomycetes genomes: a test case for predicting lifestyles and emergence of pathogens.</title>
        <authorList>
            <person name="Haridas S."/>
            <person name="Albert R."/>
            <person name="Binder M."/>
            <person name="Bloem J."/>
            <person name="Labutti K."/>
            <person name="Salamov A."/>
            <person name="Andreopoulos B."/>
            <person name="Baker S."/>
            <person name="Barry K."/>
            <person name="Bills G."/>
            <person name="Bluhm B."/>
            <person name="Cannon C."/>
            <person name="Castanera R."/>
            <person name="Culley D."/>
            <person name="Daum C."/>
            <person name="Ezra D."/>
            <person name="Gonzalez J."/>
            <person name="Henrissat B."/>
            <person name="Kuo A."/>
            <person name="Liang C."/>
            <person name="Lipzen A."/>
            <person name="Lutzoni F."/>
            <person name="Magnuson J."/>
            <person name="Mondo S."/>
            <person name="Nolan M."/>
            <person name="Ohm R."/>
            <person name="Pangilinan J."/>
            <person name="Park H.-J."/>
            <person name="Ramirez L."/>
            <person name="Alfaro M."/>
            <person name="Sun H."/>
            <person name="Tritt A."/>
            <person name="Yoshinaga Y."/>
            <person name="Zwiers L.-H."/>
            <person name="Turgeon B."/>
            <person name="Goodwin S."/>
            <person name="Spatafora J."/>
            <person name="Crous P."/>
            <person name="Grigoriev I."/>
        </authorList>
    </citation>
    <scope>NUCLEOTIDE SEQUENCE</scope>
    <source>
        <strain evidence="2">CBS 627.86</strain>
    </source>
</reference>
<dbReference type="Gene3D" id="3.40.50.1820">
    <property type="entry name" value="alpha/beta hydrolase"/>
    <property type="match status" value="1"/>
</dbReference>
<name>A0A6A5YML9_9PLEO</name>
<keyword evidence="3" id="KW-1185">Reference proteome</keyword>
<dbReference type="PANTHER" id="PTHR17630:SF55">
    <property type="entry name" value="DIENELACTONE HYDROLASE FAMILY PROTEIN (AFU_ORTHOLOGUE AFUA_1G01900)"/>
    <property type="match status" value="1"/>
</dbReference>
<organism evidence="2 3">
    <name type="scientific">Lophiotrema nucula</name>
    <dbReference type="NCBI Taxonomy" id="690887"/>
    <lineage>
        <taxon>Eukaryota</taxon>
        <taxon>Fungi</taxon>
        <taxon>Dikarya</taxon>
        <taxon>Ascomycota</taxon>
        <taxon>Pezizomycotina</taxon>
        <taxon>Dothideomycetes</taxon>
        <taxon>Pleosporomycetidae</taxon>
        <taxon>Pleosporales</taxon>
        <taxon>Lophiotremataceae</taxon>
        <taxon>Lophiotrema</taxon>
    </lineage>
</organism>
<dbReference type="SUPFAM" id="SSF53474">
    <property type="entry name" value="alpha/beta-Hydrolases"/>
    <property type="match status" value="1"/>
</dbReference>
<dbReference type="OrthoDB" id="10019231at2759"/>
<evidence type="ECO:0000259" key="1">
    <source>
        <dbReference type="Pfam" id="PF01738"/>
    </source>
</evidence>
<dbReference type="EMBL" id="ML977349">
    <property type="protein sequence ID" value="KAF2108213.1"/>
    <property type="molecule type" value="Genomic_DNA"/>
</dbReference>
<evidence type="ECO:0000313" key="2">
    <source>
        <dbReference type="EMBL" id="KAF2108213.1"/>
    </source>
</evidence>
<dbReference type="AlphaFoldDB" id="A0A6A5YML9"/>
<proteinExistence type="predicted"/>
<feature type="domain" description="Dienelactone hydrolase" evidence="1">
    <location>
        <begin position="33"/>
        <end position="241"/>
    </location>
</feature>
<dbReference type="Proteomes" id="UP000799770">
    <property type="component" value="Unassembled WGS sequence"/>
</dbReference>
<gene>
    <name evidence="2" type="ORF">BDV96DRAFT_653101</name>
</gene>
<dbReference type="InterPro" id="IPR002925">
    <property type="entry name" value="Dienelactn_hydro"/>
</dbReference>
<protein>
    <submittedName>
        <fullName evidence="2">Alpha/Beta hydrolase protein</fullName>
    </submittedName>
</protein>